<comment type="subcellular location">
    <subcellularLocation>
        <location evidence="2">Cell membrane</location>
        <topology evidence="2">Lipid-anchor</topology>
    </subcellularLocation>
    <subcellularLocation>
        <location evidence="1">Membrane</location>
        <topology evidence="1">Multi-pass membrane protein</topology>
    </subcellularLocation>
</comment>
<dbReference type="InParanoid" id="A0A200Q1N3"/>
<feature type="repeat" description="Solcar" evidence="12">
    <location>
        <begin position="840"/>
        <end position="930"/>
    </location>
</feature>
<evidence type="ECO:0000256" key="9">
    <source>
        <dbReference type="ARBA" id="ARBA00022837"/>
    </source>
</evidence>
<dbReference type="SMART" id="SM00239">
    <property type="entry name" value="C2"/>
    <property type="match status" value="2"/>
</dbReference>
<gene>
    <name evidence="16" type="ORF">BVC80_1395g99</name>
</gene>
<keyword evidence="17" id="KW-1185">Reference proteome</keyword>
<dbReference type="Pfam" id="PF07002">
    <property type="entry name" value="Copine"/>
    <property type="match status" value="1"/>
</dbReference>
<keyword evidence="9" id="KW-0106">Calcium</keyword>
<dbReference type="GO" id="GO:0046872">
    <property type="term" value="F:metal ion binding"/>
    <property type="evidence" value="ECO:0007669"/>
    <property type="project" value="UniProtKB-KW"/>
</dbReference>
<keyword evidence="11" id="KW-0449">Lipoprotein</keyword>
<dbReference type="SUPFAM" id="SSF49562">
    <property type="entry name" value="C2 domain (Calcium/lipid-binding domain, CaLB)"/>
    <property type="match status" value="2"/>
</dbReference>
<dbReference type="InterPro" id="IPR037768">
    <property type="entry name" value="C2B_Copine"/>
</dbReference>
<dbReference type="PROSITE" id="PS50920">
    <property type="entry name" value="SOLCAR"/>
    <property type="match status" value="3"/>
</dbReference>
<dbReference type="PROSITE" id="PS50004">
    <property type="entry name" value="C2"/>
    <property type="match status" value="1"/>
</dbReference>
<evidence type="ECO:0000259" key="14">
    <source>
        <dbReference type="PROSITE" id="PS50004"/>
    </source>
</evidence>
<keyword evidence="5 12" id="KW-0812">Transmembrane</keyword>
<reference evidence="16 17" key="1">
    <citation type="journal article" date="2017" name="Mol. Plant">
        <title>The Genome of Medicinal Plant Macleaya cordata Provides New Insights into Benzylisoquinoline Alkaloids Metabolism.</title>
        <authorList>
            <person name="Liu X."/>
            <person name="Liu Y."/>
            <person name="Huang P."/>
            <person name="Ma Y."/>
            <person name="Qing Z."/>
            <person name="Tang Q."/>
            <person name="Cao H."/>
            <person name="Cheng P."/>
            <person name="Zheng Y."/>
            <person name="Yuan Z."/>
            <person name="Zhou Y."/>
            <person name="Liu J."/>
            <person name="Tang Z."/>
            <person name="Zhuo Y."/>
            <person name="Zhang Y."/>
            <person name="Yu L."/>
            <person name="Huang J."/>
            <person name="Yang P."/>
            <person name="Peng Q."/>
            <person name="Zhang J."/>
            <person name="Jiang W."/>
            <person name="Zhang Z."/>
            <person name="Lin K."/>
            <person name="Ro D.K."/>
            <person name="Chen X."/>
            <person name="Xiong X."/>
            <person name="Shang Y."/>
            <person name="Huang S."/>
            <person name="Zeng J."/>
        </authorList>
    </citation>
    <scope>NUCLEOTIDE SEQUENCE [LARGE SCALE GENOMIC DNA]</scope>
    <source>
        <strain evidence="17">cv. BLH2017</strain>
        <tissue evidence="16">Root</tissue>
    </source>
</reference>
<keyword evidence="8" id="KW-0611">Plant defense</keyword>
<evidence type="ECO:0000256" key="1">
    <source>
        <dbReference type="ARBA" id="ARBA00004141"/>
    </source>
</evidence>
<evidence type="ECO:0000256" key="10">
    <source>
        <dbReference type="ARBA" id="ARBA00023136"/>
    </source>
</evidence>
<dbReference type="InterPro" id="IPR018108">
    <property type="entry name" value="MCP_transmembrane"/>
</dbReference>
<evidence type="ECO:0000256" key="5">
    <source>
        <dbReference type="ARBA" id="ARBA00022692"/>
    </source>
</evidence>
<evidence type="ECO:0000256" key="7">
    <source>
        <dbReference type="ARBA" id="ARBA00022737"/>
    </source>
</evidence>
<dbReference type="AlphaFoldDB" id="A0A200Q1N3"/>
<proteinExistence type="inferred from homology"/>
<dbReference type="Gene3D" id="1.50.40.10">
    <property type="entry name" value="Mitochondrial carrier domain"/>
    <property type="match status" value="1"/>
</dbReference>
<dbReference type="GO" id="GO:0005544">
    <property type="term" value="F:calcium-dependent phospholipid binding"/>
    <property type="evidence" value="ECO:0007669"/>
    <property type="project" value="InterPro"/>
</dbReference>
<comment type="similarity">
    <text evidence="3">Belongs to the copine family.</text>
</comment>
<feature type="domain" description="VWFA" evidence="15">
    <location>
        <begin position="341"/>
        <end position="560"/>
    </location>
</feature>
<dbReference type="PANTHER" id="PTHR10857:SF120">
    <property type="entry name" value="PROTEIN BONZAI 3"/>
    <property type="match status" value="1"/>
</dbReference>
<evidence type="ECO:0000256" key="12">
    <source>
        <dbReference type="PROSITE-ProRule" id="PRU00282"/>
    </source>
</evidence>
<dbReference type="GO" id="GO:0071277">
    <property type="term" value="P:cellular response to calcium ion"/>
    <property type="evidence" value="ECO:0007669"/>
    <property type="project" value="TreeGrafter"/>
</dbReference>
<dbReference type="EMBL" id="MVGT01003318">
    <property type="protein sequence ID" value="OVA04382.1"/>
    <property type="molecule type" value="Genomic_DNA"/>
</dbReference>
<dbReference type="InterPro" id="IPR010734">
    <property type="entry name" value="Copine_C"/>
</dbReference>
<dbReference type="InterPro" id="IPR000008">
    <property type="entry name" value="C2_dom"/>
</dbReference>
<feature type="compositionally biased region" description="Polar residues" evidence="13">
    <location>
        <begin position="602"/>
        <end position="615"/>
    </location>
</feature>
<sequence length="1025" mass="111283">MGGCMSDTKGGQQGVGGNQPRHFTMMSQGGGAAADTGTGGHNDAVDLFFRSRGLDSLFTQLELSISASKLRDLDILSKSDPMAVVYAKKRDGTLEEIGRTEVILNTLNPVWIQKVSIAYQFETVQSLVFRVYDVDTKFHNIPVKMLKLKEQEFLGEASCVLSEIVTKHNKSLTLNLQGKNVHGGMKNIGNLTVHAEESVDSRQAVELTFHCSHLENKDLFSKSDPFLRISKIVESGESVPICKTEVVNNNLNPTWKPANPLVIECFDFNSSGNHGLIGKLQTSVAGLEKLHNEKNGANFHLPSSHREAHVKVLKSQLYVERFLEKSQYTFLDYISSGFELNFMVAVDFTASNGNPRFSDSLHYIDPSGRFNAYQQAIFEVGEVIQFYDYDKRFPAWGFGGKLTTGGVSHCFNLNGNANMSEVEGVNGILAAYSSCLHNVALAGPTLFGPVVNAAAHIASQSLSHNQNKYFVLLIITDGVLTDLQETKDALVRASDLPLSILIVGVGGADFKEMEILDADSGKRLESYTGRVATRDIVQFVPMREVHGGQISIVQSLLEELPSQFLMYMRSRDIKPRSVNEAQTSGCDLRWKSGPAGNPTPIGDSQSPPRTEPNSNGDGDGGGKSDPAPPRPVAIPTKNVEEKQQSGVSLSYAAYHFGSSGMAVTTATGVTHPLDVLKVRLQMQLVGQRAPLTGLGKLFSQIMKIEGPGALYLGLTPALTRSVLYGGLRLSLYEPSKYVCEWASGTSNILVKIASGAFSGAIATALTNPAEVLKVRLQMNPNLGREGAIREMQKIASEEGIRALWKGVGPAMARAAALTASQLATYDEAKQALIRWTPLEEGFHLHLISSTIAGTVSTLVTAPVDMIKTRLMLQRASNTTGSYKNGFHCAYQVVSTEGPRALYKGEGLLLDGVGNVWLELQLEIQRALSFTLWIQGFSMASDSEEFHVELNVEEIRHRDYVDIMDSLLPLPQSDLPDLAAATPASTDATGAAISPASTTNFTSIVGLLVLLCREVVLLLVKLLTRI</sequence>
<dbReference type="CDD" id="cd04047">
    <property type="entry name" value="C2B_Copine"/>
    <property type="match status" value="1"/>
</dbReference>
<dbReference type="SUPFAM" id="SSF103506">
    <property type="entry name" value="Mitochondrial carrier"/>
    <property type="match status" value="1"/>
</dbReference>
<dbReference type="SUPFAM" id="SSF53300">
    <property type="entry name" value="vWA-like"/>
    <property type="match status" value="1"/>
</dbReference>
<organism evidence="16 17">
    <name type="scientific">Macleaya cordata</name>
    <name type="common">Five-seeded plume-poppy</name>
    <name type="synonym">Bocconia cordata</name>
    <dbReference type="NCBI Taxonomy" id="56857"/>
    <lineage>
        <taxon>Eukaryota</taxon>
        <taxon>Viridiplantae</taxon>
        <taxon>Streptophyta</taxon>
        <taxon>Embryophyta</taxon>
        <taxon>Tracheophyta</taxon>
        <taxon>Spermatophyta</taxon>
        <taxon>Magnoliopsida</taxon>
        <taxon>Ranunculales</taxon>
        <taxon>Papaveraceae</taxon>
        <taxon>Papaveroideae</taxon>
        <taxon>Macleaya</taxon>
    </lineage>
</organism>
<dbReference type="Gene3D" id="2.60.40.150">
    <property type="entry name" value="C2 domain"/>
    <property type="match status" value="2"/>
</dbReference>
<evidence type="ECO:0000313" key="16">
    <source>
        <dbReference type="EMBL" id="OVA04382.1"/>
    </source>
</evidence>
<dbReference type="CDD" id="cd04048">
    <property type="entry name" value="C2A_Copine"/>
    <property type="match status" value="1"/>
</dbReference>
<dbReference type="InterPro" id="IPR002035">
    <property type="entry name" value="VWF_A"/>
</dbReference>
<dbReference type="STRING" id="56857.A0A200Q1N3"/>
<evidence type="ECO:0000256" key="11">
    <source>
        <dbReference type="ARBA" id="ARBA00023288"/>
    </source>
</evidence>
<keyword evidence="6" id="KW-0479">Metal-binding</keyword>
<keyword evidence="7" id="KW-0677">Repeat</keyword>
<evidence type="ECO:0000313" key="17">
    <source>
        <dbReference type="Proteomes" id="UP000195402"/>
    </source>
</evidence>
<dbReference type="SMART" id="SM00327">
    <property type="entry name" value="VWA"/>
    <property type="match status" value="1"/>
</dbReference>
<dbReference type="CDD" id="cd01459">
    <property type="entry name" value="vWA_copine_like"/>
    <property type="match status" value="1"/>
</dbReference>
<dbReference type="FunFam" id="2.60.40.150:FF:000168">
    <property type="entry name" value="Protein BONZAI 1"/>
    <property type="match status" value="1"/>
</dbReference>
<dbReference type="OrthoDB" id="756301at2759"/>
<dbReference type="Pfam" id="PF00168">
    <property type="entry name" value="C2"/>
    <property type="match status" value="2"/>
</dbReference>
<dbReference type="InterPro" id="IPR045052">
    <property type="entry name" value="Copine"/>
</dbReference>
<accession>A0A200Q1N3</accession>
<dbReference type="GO" id="GO:0005886">
    <property type="term" value="C:plasma membrane"/>
    <property type="evidence" value="ECO:0007669"/>
    <property type="project" value="UniProtKB-SubCell"/>
</dbReference>
<keyword evidence="10 12" id="KW-0472">Membrane</keyword>
<dbReference type="FunCoup" id="A0A200Q1N3">
    <property type="interactions" value="56"/>
</dbReference>
<keyword evidence="4" id="KW-1003">Cell membrane</keyword>
<dbReference type="PROSITE" id="PS50234">
    <property type="entry name" value="VWFA"/>
    <property type="match status" value="1"/>
</dbReference>
<dbReference type="InterPro" id="IPR036465">
    <property type="entry name" value="vWFA_dom_sf"/>
</dbReference>
<evidence type="ECO:0000256" key="2">
    <source>
        <dbReference type="ARBA" id="ARBA00004193"/>
    </source>
</evidence>
<dbReference type="Pfam" id="PF00153">
    <property type="entry name" value="Mito_carr"/>
    <property type="match status" value="3"/>
</dbReference>
<dbReference type="Proteomes" id="UP000195402">
    <property type="component" value="Unassembled WGS sequence"/>
</dbReference>
<feature type="domain" description="C2" evidence="14">
    <location>
        <begin position="43"/>
        <end position="174"/>
    </location>
</feature>
<dbReference type="GO" id="GO:0006952">
    <property type="term" value="P:defense response"/>
    <property type="evidence" value="ECO:0007669"/>
    <property type="project" value="UniProtKB-KW"/>
</dbReference>
<dbReference type="PANTHER" id="PTHR10857">
    <property type="entry name" value="COPINE"/>
    <property type="match status" value="1"/>
</dbReference>
<evidence type="ECO:0000259" key="15">
    <source>
        <dbReference type="PROSITE" id="PS50234"/>
    </source>
</evidence>
<dbReference type="InterPro" id="IPR023395">
    <property type="entry name" value="MCP_dom_sf"/>
</dbReference>
<dbReference type="InterPro" id="IPR035892">
    <property type="entry name" value="C2_domain_sf"/>
</dbReference>
<feature type="region of interest" description="Disordered" evidence="13">
    <location>
        <begin position="576"/>
        <end position="641"/>
    </location>
</feature>
<feature type="repeat" description="Solcar" evidence="12">
    <location>
        <begin position="746"/>
        <end position="831"/>
    </location>
</feature>
<name>A0A200Q1N3_MACCD</name>
<evidence type="ECO:0000256" key="6">
    <source>
        <dbReference type="ARBA" id="ARBA00022723"/>
    </source>
</evidence>
<evidence type="ECO:0000256" key="3">
    <source>
        <dbReference type="ARBA" id="ARBA00009048"/>
    </source>
</evidence>
<feature type="region of interest" description="Disordered" evidence="13">
    <location>
        <begin position="1"/>
        <end position="34"/>
    </location>
</feature>
<evidence type="ECO:0000256" key="8">
    <source>
        <dbReference type="ARBA" id="ARBA00022821"/>
    </source>
</evidence>
<evidence type="ECO:0000256" key="4">
    <source>
        <dbReference type="ARBA" id="ARBA00022475"/>
    </source>
</evidence>
<comment type="caution">
    <text evidence="16">The sequence shown here is derived from an EMBL/GenBank/DDBJ whole genome shotgun (WGS) entry which is preliminary data.</text>
</comment>
<feature type="repeat" description="Solcar" evidence="12">
    <location>
        <begin position="650"/>
        <end position="738"/>
    </location>
</feature>
<evidence type="ECO:0000256" key="13">
    <source>
        <dbReference type="SAM" id="MobiDB-lite"/>
    </source>
</evidence>
<protein>
    <submittedName>
        <fullName evidence="16">C2 calcium-dependent membrane targeting</fullName>
    </submittedName>
</protein>